<accession>A0A4Y3RYJ3</accession>
<gene>
    <name evidence="2" type="ORF">SGA01_65650</name>
</gene>
<dbReference type="OrthoDB" id="4338350at2"/>
<organism evidence="2 3">
    <name type="scientific">Streptomyces gardneri</name>
    <dbReference type="NCBI Taxonomy" id="66892"/>
    <lineage>
        <taxon>Bacteria</taxon>
        <taxon>Bacillati</taxon>
        <taxon>Actinomycetota</taxon>
        <taxon>Actinomycetes</taxon>
        <taxon>Kitasatosporales</taxon>
        <taxon>Streptomycetaceae</taxon>
        <taxon>Streptomyces</taxon>
    </lineage>
</organism>
<dbReference type="AlphaFoldDB" id="A0A4Y3RYJ3"/>
<evidence type="ECO:0000313" key="3">
    <source>
        <dbReference type="Proteomes" id="UP000315226"/>
    </source>
</evidence>
<evidence type="ECO:0008006" key="4">
    <source>
        <dbReference type="Google" id="ProtNLM"/>
    </source>
</evidence>
<feature type="region of interest" description="Disordered" evidence="1">
    <location>
        <begin position="57"/>
        <end position="76"/>
    </location>
</feature>
<evidence type="ECO:0000256" key="1">
    <source>
        <dbReference type="SAM" id="MobiDB-lite"/>
    </source>
</evidence>
<protein>
    <recommendedName>
        <fullName evidence="4">Nucleopolyhedrovirus P10 family protein</fullName>
    </recommendedName>
</protein>
<dbReference type="RefSeq" id="WP_141301041.1">
    <property type="nucleotide sequence ID" value="NZ_BJMN01000049.1"/>
</dbReference>
<keyword evidence="3" id="KW-1185">Reference proteome</keyword>
<name>A0A4Y3RYJ3_9ACTN</name>
<evidence type="ECO:0000313" key="2">
    <source>
        <dbReference type="EMBL" id="GEB60960.1"/>
    </source>
</evidence>
<dbReference type="Proteomes" id="UP000315226">
    <property type="component" value="Unassembled WGS sequence"/>
</dbReference>
<sequence length="251" mass="24888">MTTAEGWTAAVRDRLAPGRLLPLGAPEDGAWITERAVRTALDGAAAAVRGVVPGELRIGPATEAGPDTGAPAGAESDMDIDAEAGAEAGAGAAPEGFPVPPGGLPPGALRISAGFGAAVGRPLPELAAELRTALLTAAEDGLGLVVATVDLRVTELLDAAPENSGPAAPPLGRPSPATDDPAALAALRVEGVAGVTDTLGPPVHRDSGRVRIELAVTAGHRPLDVARAVRNAVTAAAREATAVTVLVSELR</sequence>
<proteinExistence type="predicted"/>
<dbReference type="EMBL" id="BJMN01000049">
    <property type="protein sequence ID" value="GEB60960.1"/>
    <property type="molecule type" value="Genomic_DNA"/>
</dbReference>
<comment type="caution">
    <text evidence="2">The sequence shown here is derived from an EMBL/GenBank/DDBJ whole genome shotgun (WGS) entry which is preliminary data.</text>
</comment>
<reference evidence="2 3" key="1">
    <citation type="submission" date="2019-06" db="EMBL/GenBank/DDBJ databases">
        <title>Whole genome shotgun sequence of Streptomyces gardneri NBRC 12865.</title>
        <authorList>
            <person name="Hosoyama A."/>
            <person name="Uohara A."/>
            <person name="Ohji S."/>
            <person name="Ichikawa N."/>
        </authorList>
    </citation>
    <scope>NUCLEOTIDE SEQUENCE [LARGE SCALE GENOMIC DNA]</scope>
    <source>
        <strain evidence="2 3">NBRC 12865</strain>
    </source>
</reference>